<keyword evidence="2" id="KW-1185">Reference proteome</keyword>
<evidence type="ECO:0000313" key="1">
    <source>
        <dbReference type="EMBL" id="KAJ3559786.1"/>
    </source>
</evidence>
<name>A0ACC1TFK3_9APHY</name>
<sequence>MLYGDICCLVLRICAAYFGGAARVYLSCSTHTHAPAALFITSYAVKLCAPWFTSLLTMDLADCVHPHYDVSDVSHTSILVFYADHNGRWLTPRVFAYFTPQAAGQHHRIQAIKTDFEMVSVSESVKHTNWKSVDALAAALPSLQTFLLTFYSRDPVFLFHKHIATTMMSNLNESTKLKYAVWQFDRGYTLVSYSDDEVRAIGALSAICTTIAIKMGYIQGAR</sequence>
<dbReference type="EMBL" id="JANHOG010000009">
    <property type="protein sequence ID" value="KAJ3559786.1"/>
    <property type="molecule type" value="Genomic_DNA"/>
</dbReference>
<gene>
    <name evidence="1" type="ORF">NM688_g128</name>
</gene>
<protein>
    <submittedName>
        <fullName evidence="1">Uncharacterized protein</fullName>
    </submittedName>
</protein>
<accession>A0ACC1TFK3</accession>
<dbReference type="Proteomes" id="UP001148662">
    <property type="component" value="Unassembled WGS sequence"/>
</dbReference>
<reference evidence="1" key="1">
    <citation type="submission" date="2022-07" db="EMBL/GenBank/DDBJ databases">
        <title>Genome Sequence of Phlebia brevispora.</title>
        <authorList>
            <person name="Buettner E."/>
        </authorList>
    </citation>
    <scope>NUCLEOTIDE SEQUENCE</scope>
    <source>
        <strain evidence="1">MPL23</strain>
    </source>
</reference>
<evidence type="ECO:0000313" key="2">
    <source>
        <dbReference type="Proteomes" id="UP001148662"/>
    </source>
</evidence>
<comment type="caution">
    <text evidence="1">The sequence shown here is derived from an EMBL/GenBank/DDBJ whole genome shotgun (WGS) entry which is preliminary data.</text>
</comment>
<proteinExistence type="predicted"/>
<organism evidence="1 2">
    <name type="scientific">Phlebia brevispora</name>
    <dbReference type="NCBI Taxonomy" id="194682"/>
    <lineage>
        <taxon>Eukaryota</taxon>
        <taxon>Fungi</taxon>
        <taxon>Dikarya</taxon>
        <taxon>Basidiomycota</taxon>
        <taxon>Agaricomycotina</taxon>
        <taxon>Agaricomycetes</taxon>
        <taxon>Polyporales</taxon>
        <taxon>Meruliaceae</taxon>
        <taxon>Phlebia</taxon>
    </lineage>
</organism>